<accession>A0A1I5WPG6</accession>
<keyword evidence="3" id="KW-1185">Reference proteome</keyword>
<dbReference type="Proteomes" id="UP000199356">
    <property type="component" value="Unassembled WGS sequence"/>
</dbReference>
<evidence type="ECO:0000313" key="3">
    <source>
        <dbReference type="Proteomes" id="UP000199356"/>
    </source>
</evidence>
<proteinExistence type="predicted"/>
<sequence length="52" mass="5633">MKNGRDRAAAEEWYHYTPLSGFGGRTAEQLVDEAKGQAAVDYLDEVALGGFA</sequence>
<dbReference type="InterPro" id="IPR024467">
    <property type="entry name" value="Xre/MbcA/ParS-like_toxin-bd"/>
</dbReference>
<feature type="domain" description="Antitoxin Xre/MbcA/ParS-like toxin-binding" evidence="1">
    <location>
        <begin position="6"/>
        <end position="44"/>
    </location>
</feature>
<evidence type="ECO:0000259" key="1">
    <source>
        <dbReference type="Pfam" id="PF09722"/>
    </source>
</evidence>
<name>A0A1I5WPG6_9RHOB</name>
<dbReference type="OrthoDB" id="582619at2"/>
<dbReference type="AlphaFoldDB" id="A0A1I5WPG6"/>
<dbReference type="EMBL" id="FOXA01000052">
    <property type="protein sequence ID" value="SFQ21600.1"/>
    <property type="molecule type" value="Genomic_DNA"/>
</dbReference>
<organism evidence="2 3">
    <name type="scientific">Tranquillimonas alkanivorans</name>
    <dbReference type="NCBI Taxonomy" id="441119"/>
    <lineage>
        <taxon>Bacteria</taxon>
        <taxon>Pseudomonadati</taxon>
        <taxon>Pseudomonadota</taxon>
        <taxon>Alphaproteobacteria</taxon>
        <taxon>Rhodobacterales</taxon>
        <taxon>Roseobacteraceae</taxon>
        <taxon>Tranquillimonas</taxon>
    </lineage>
</organism>
<dbReference type="RefSeq" id="WP_093425874.1">
    <property type="nucleotide sequence ID" value="NZ_FOXA01000052.1"/>
</dbReference>
<evidence type="ECO:0000313" key="2">
    <source>
        <dbReference type="EMBL" id="SFQ21600.1"/>
    </source>
</evidence>
<protein>
    <recommendedName>
        <fullName evidence="1">Antitoxin Xre/MbcA/ParS-like toxin-binding domain-containing protein</fullName>
    </recommendedName>
</protein>
<dbReference type="Pfam" id="PF09722">
    <property type="entry name" value="Xre_MbcA_ParS_C"/>
    <property type="match status" value="1"/>
</dbReference>
<reference evidence="2 3" key="1">
    <citation type="submission" date="2016-10" db="EMBL/GenBank/DDBJ databases">
        <authorList>
            <person name="de Groot N.N."/>
        </authorList>
    </citation>
    <scope>NUCLEOTIDE SEQUENCE [LARGE SCALE GENOMIC DNA]</scope>
    <source>
        <strain evidence="2 3">DSM 19547</strain>
    </source>
</reference>
<gene>
    <name evidence="2" type="ORF">SAMN04488047_1528</name>
</gene>